<dbReference type="Proteomes" id="UP000305202">
    <property type="component" value="Unassembled WGS sequence"/>
</dbReference>
<protein>
    <recommendedName>
        <fullName evidence="3">Pyocin activator protein PrtN</fullName>
    </recommendedName>
</protein>
<evidence type="ECO:0000313" key="1">
    <source>
        <dbReference type="EMBL" id="TKI07671.1"/>
    </source>
</evidence>
<dbReference type="RefSeq" id="WP_136988665.1">
    <property type="nucleotide sequence ID" value="NZ_SZPQ01000003.1"/>
</dbReference>
<gene>
    <name evidence="1" type="ORF">FCN80_04285</name>
</gene>
<proteinExistence type="predicted"/>
<reference evidence="1 2" key="1">
    <citation type="submission" date="2019-04" db="EMBL/GenBank/DDBJ databases">
        <authorList>
            <person name="Li M."/>
            <person name="Gao C."/>
        </authorList>
    </citation>
    <scope>NUCLEOTIDE SEQUENCE [LARGE SCALE GENOMIC DNA]</scope>
    <source>
        <strain evidence="1 2">BGMRC 2031</strain>
    </source>
</reference>
<dbReference type="EMBL" id="SZPQ01000003">
    <property type="protein sequence ID" value="TKI07671.1"/>
    <property type="molecule type" value="Genomic_DNA"/>
</dbReference>
<keyword evidence="2" id="KW-1185">Reference proteome</keyword>
<organism evidence="1 2">
    <name type="scientific">Martelella alba</name>
    <dbReference type="NCBI Taxonomy" id="2590451"/>
    <lineage>
        <taxon>Bacteria</taxon>
        <taxon>Pseudomonadati</taxon>
        <taxon>Pseudomonadota</taxon>
        <taxon>Alphaproteobacteria</taxon>
        <taxon>Hyphomicrobiales</taxon>
        <taxon>Aurantimonadaceae</taxon>
        <taxon>Martelella</taxon>
    </lineage>
</organism>
<name>A0ABY2SNS5_9HYPH</name>
<accession>A0ABY2SNS5</accession>
<sequence>MKTEKVYNMPDSGGTTVKITVFAAGFIFFEFVGLPCQLRAYADELACRELPKTEGEALVEIKCCAKKSSVPLWKLRMFQRDATELMSLIQWQEDALKDVIRTD</sequence>
<evidence type="ECO:0000313" key="2">
    <source>
        <dbReference type="Proteomes" id="UP000305202"/>
    </source>
</evidence>
<evidence type="ECO:0008006" key="3">
    <source>
        <dbReference type="Google" id="ProtNLM"/>
    </source>
</evidence>
<comment type="caution">
    <text evidence="1">The sequence shown here is derived from an EMBL/GenBank/DDBJ whole genome shotgun (WGS) entry which is preliminary data.</text>
</comment>